<evidence type="ECO:0000313" key="15">
    <source>
        <dbReference type="EMBL" id="RXW23565.1"/>
    </source>
</evidence>
<proteinExistence type="predicted"/>
<dbReference type="Pfam" id="PF00704">
    <property type="entry name" value="Glyco_hydro_18"/>
    <property type="match status" value="1"/>
</dbReference>
<keyword evidence="3 9" id="KW-0378">Hydrolase</keyword>
<evidence type="ECO:0000259" key="13">
    <source>
        <dbReference type="PROSITE" id="PS51782"/>
    </source>
</evidence>
<dbReference type="SUPFAM" id="SSF51445">
    <property type="entry name" value="(Trans)glycosidases"/>
    <property type="match status" value="1"/>
</dbReference>
<dbReference type="SUPFAM" id="SSF54106">
    <property type="entry name" value="LysM domain"/>
    <property type="match status" value="1"/>
</dbReference>
<dbReference type="OrthoDB" id="73875at2759"/>
<dbReference type="InterPro" id="IPR018371">
    <property type="entry name" value="Chitin-binding_1_CS"/>
</dbReference>
<organism evidence="15 16">
    <name type="scientific">Candolleomyces aberdarensis</name>
    <dbReference type="NCBI Taxonomy" id="2316362"/>
    <lineage>
        <taxon>Eukaryota</taxon>
        <taxon>Fungi</taxon>
        <taxon>Dikarya</taxon>
        <taxon>Basidiomycota</taxon>
        <taxon>Agaricomycotina</taxon>
        <taxon>Agaricomycetes</taxon>
        <taxon>Agaricomycetidae</taxon>
        <taxon>Agaricales</taxon>
        <taxon>Agaricineae</taxon>
        <taxon>Psathyrellaceae</taxon>
        <taxon>Candolleomyces</taxon>
    </lineage>
</organism>
<comment type="caution">
    <text evidence="8">Lacks conserved residue(s) required for the propagation of feature annotation.</text>
</comment>
<keyword evidence="2 8" id="KW-0147">Chitin-binding</keyword>
<feature type="disulfide bond" evidence="8">
    <location>
        <begin position="178"/>
        <end position="182"/>
    </location>
</feature>
<evidence type="ECO:0000256" key="9">
    <source>
        <dbReference type="RuleBase" id="RU000489"/>
    </source>
</evidence>
<keyword evidence="5" id="KW-0119">Carbohydrate metabolism</keyword>
<keyword evidence="11" id="KW-0472">Membrane</keyword>
<keyword evidence="11" id="KW-1133">Transmembrane helix</keyword>
<gene>
    <name evidence="15" type="ORF">EST38_g2319</name>
</gene>
<dbReference type="InterPro" id="IPR053214">
    <property type="entry name" value="LysM12-like"/>
</dbReference>
<comment type="caution">
    <text evidence="15">The sequence shown here is derived from an EMBL/GenBank/DDBJ whole genome shotgun (WGS) entry which is preliminary data.</text>
</comment>
<dbReference type="SMART" id="SM00636">
    <property type="entry name" value="Glyco_18"/>
    <property type="match status" value="1"/>
</dbReference>
<dbReference type="CDD" id="cd00035">
    <property type="entry name" value="ChtBD1"/>
    <property type="match status" value="1"/>
</dbReference>
<dbReference type="EMBL" id="SDEE01000039">
    <property type="protein sequence ID" value="RXW23565.1"/>
    <property type="molecule type" value="Genomic_DNA"/>
</dbReference>
<dbReference type="SUPFAM" id="SSF57016">
    <property type="entry name" value="Plant lectins/antimicrobial peptides"/>
    <property type="match status" value="1"/>
</dbReference>
<dbReference type="InterPro" id="IPR001223">
    <property type="entry name" value="Glyco_hydro18_cat"/>
</dbReference>
<feature type="disulfide bond" evidence="8">
    <location>
        <begin position="155"/>
        <end position="169"/>
    </location>
</feature>
<dbReference type="GO" id="GO:0008843">
    <property type="term" value="F:endochitinase activity"/>
    <property type="evidence" value="ECO:0007669"/>
    <property type="project" value="UniProtKB-EC"/>
</dbReference>
<feature type="region of interest" description="Disordered" evidence="10">
    <location>
        <begin position="859"/>
        <end position="881"/>
    </location>
</feature>
<dbReference type="PROSITE" id="PS00026">
    <property type="entry name" value="CHIT_BIND_I_1"/>
    <property type="match status" value="1"/>
</dbReference>
<keyword evidence="6 9" id="KW-0326">Glycosidase</keyword>
<dbReference type="InterPro" id="IPR001579">
    <property type="entry name" value="Glyco_hydro_18_chit_AS"/>
</dbReference>
<keyword evidence="8" id="KW-1015">Disulfide bond</keyword>
<dbReference type="Gene3D" id="3.10.350.10">
    <property type="entry name" value="LysM domain"/>
    <property type="match status" value="2"/>
</dbReference>
<comment type="catalytic activity">
    <reaction evidence="1">
        <text>Random endo-hydrolysis of N-acetyl-beta-D-glucosaminide (1-&gt;4)-beta-linkages in chitin and chitodextrins.</text>
        <dbReference type="EC" id="3.2.1.14"/>
    </reaction>
</comment>
<keyword evidence="4" id="KW-0146">Chitin degradation</keyword>
<protein>
    <submittedName>
        <fullName evidence="15">Uncharacterized protein</fullName>
    </submittedName>
</protein>
<feature type="domain" description="GH18" evidence="14">
    <location>
        <begin position="196"/>
        <end position="480"/>
    </location>
</feature>
<dbReference type="InterPro" id="IPR029070">
    <property type="entry name" value="Chitinase_insertion_sf"/>
</dbReference>
<dbReference type="PROSITE" id="PS51910">
    <property type="entry name" value="GH18_2"/>
    <property type="match status" value="1"/>
</dbReference>
<evidence type="ECO:0000313" key="16">
    <source>
        <dbReference type="Proteomes" id="UP000290288"/>
    </source>
</evidence>
<dbReference type="Gene3D" id="3.30.60.10">
    <property type="entry name" value="Endochitinase-like"/>
    <property type="match status" value="1"/>
</dbReference>
<evidence type="ECO:0000256" key="2">
    <source>
        <dbReference type="ARBA" id="ARBA00022669"/>
    </source>
</evidence>
<keyword evidence="7" id="KW-0624">Polysaccharide degradation</keyword>
<dbReference type="Proteomes" id="UP000290288">
    <property type="component" value="Unassembled WGS sequence"/>
</dbReference>
<feature type="domain" description="Chitin-binding type-1" evidence="12">
    <location>
        <begin position="137"/>
        <end position="184"/>
    </location>
</feature>
<evidence type="ECO:0000256" key="10">
    <source>
        <dbReference type="SAM" id="MobiDB-lite"/>
    </source>
</evidence>
<feature type="transmembrane region" description="Helical" evidence="11">
    <location>
        <begin position="673"/>
        <end position="694"/>
    </location>
</feature>
<dbReference type="Gene3D" id="3.10.50.10">
    <property type="match status" value="1"/>
</dbReference>
<dbReference type="InterPro" id="IPR011583">
    <property type="entry name" value="Chitinase_II/V-like_cat"/>
</dbReference>
<dbReference type="SMART" id="SM00270">
    <property type="entry name" value="ChtBD1"/>
    <property type="match status" value="1"/>
</dbReference>
<dbReference type="InterPro" id="IPR036861">
    <property type="entry name" value="Endochitinase-like_sf"/>
</dbReference>
<dbReference type="PANTHER" id="PTHR47700:SF2">
    <property type="entry name" value="CHITINASE"/>
    <property type="match status" value="1"/>
</dbReference>
<dbReference type="CDD" id="cd00118">
    <property type="entry name" value="LysM"/>
    <property type="match status" value="2"/>
</dbReference>
<keyword evidence="16" id="KW-1185">Reference proteome</keyword>
<feature type="disulfide bond" evidence="8">
    <location>
        <begin position="150"/>
        <end position="162"/>
    </location>
</feature>
<name>A0A4Q2DX51_9AGAR</name>
<evidence type="ECO:0000256" key="7">
    <source>
        <dbReference type="ARBA" id="ARBA00023326"/>
    </source>
</evidence>
<feature type="domain" description="LysM" evidence="13">
    <location>
        <begin position="76"/>
        <end position="124"/>
    </location>
</feature>
<dbReference type="GO" id="GO:0000272">
    <property type="term" value="P:polysaccharide catabolic process"/>
    <property type="evidence" value="ECO:0007669"/>
    <property type="project" value="UniProtKB-KW"/>
</dbReference>
<dbReference type="AlphaFoldDB" id="A0A4Q2DX51"/>
<dbReference type="Pfam" id="PF00187">
    <property type="entry name" value="Chitin_bind_1"/>
    <property type="match status" value="1"/>
</dbReference>
<dbReference type="InterPro" id="IPR036779">
    <property type="entry name" value="LysM_dom_sf"/>
</dbReference>
<dbReference type="GO" id="GO:0008061">
    <property type="term" value="F:chitin binding"/>
    <property type="evidence" value="ECO:0007669"/>
    <property type="project" value="UniProtKB-UniRule"/>
</dbReference>
<evidence type="ECO:0000256" key="6">
    <source>
        <dbReference type="ARBA" id="ARBA00023295"/>
    </source>
</evidence>
<evidence type="ECO:0000259" key="14">
    <source>
        <dbReference type="PROSITE" id="PS51910"/>
    </source>
</evidence>
<evidence type="ECO:0000256" key="8">
    <source>
        <dbReference type="PROSITE-ProRule" id="PRU00261"/>
    </source>
</evidence>
<evidence type="ECO:0000256" key="5">
    <source>
        <dbReference type="ARBA" id="ARBA00023277"/>
    </source>
</evidence>
<dbReference type="STRING" id="2316362.A0A4Q2DX51"/>
<evidence type="ECO:0000256" key="3">
    <source>
        <dbReference type="ARBA" id="ARBA00022801"/>
    </source>
</evidence>
<dbReference type="InterPro" id="IPR001002">
    <property type="entry name" value="Chitin-bd_1"/>
</dbReference>
<keyword evidence="11" id="KW-0812">Transmembrane</keyword>
<accession>A0A4Q2DX51</accession>
<dbReference type="GO" id="GO:0006032">
    <property type="term" value="P:chitin catabolic process"/>
    <property type="evidence" value="ECO:0007669"/>
    <property type="project" value="UniProtKB-KW"/>
</dbReference>
<dbReference type="InterPro" id="IPR017853">
    <property type="entry name" value="GH"/>
</dbReference>
<dbReference type="PROSITE" id="PS01095">
    <property type="entry name" value="GH18_1"/>
    <property type="match status" value="1"/>
</dbReference>
<evidence type="ECO:0000256" key="11">
    <source>
        <dbReference type="SAM" id="Phobius"/>
    </source>
</evidence>
<dbReference type="PANTHER" id="PTHR47700">
    <property type="entry name" value="V CHITINASE, PUTATIVE (AFU_ORTHOLOGUE AFUA_6G13720)-RELATED"/>
    <property type="match status" value="1"/>
</dbReference>
<sequence>MFGFKEITAPIAIAADCKVAVVGSPHNSCWDIANAAGISVSKLQSFNGKVDCQRLCVSAGTLPDISPKPKPDGSCAIHKVGEGAQCDKIAEQYHITAKDIEKYNEDTYKWKGCNKLQIGALICVSPGKPPPIPVNPDLQCGPESPGNKTCPLNVCCSAYGFCGQTEEFCEDAPNGDPCLSNCGYPKLKTCGGGQLKRKIGYYAGWAARRKCQDFSPENLDLKDYTGVIFSFATISQSNKIELDSKDKSLLRDLVGLKSRWPSLEVTIAVGGWAFSNDDPTQHLFTRMISTKANRGTFIDSVKKFLDEYKLDGIDIDMEYPAAMEREAPVSDTPNLTAFFKEARAALGKKVISVATPAGYWFLRGFAIDKIAKDVTYINMMSYDYHGPWDLKVQGEDGIAKPHTSSKDIMDSIRLYTRAGVDFDKINLGLAWYGRTYAVGGCKGTKCKMSGGGKPGPCTGESSIKSQTEIWNELKKANTKPNYESSTHTYWYNKDNDFITFDDERSWDPVPPDPPVRIGCVHKMPDEKTLNDCVKMVNDIFDTYENQYVFKVARIFCLGLTEPQGTTSMELISVWPPQWHFDLSLATMTVAYTLGTPIIPQVAGMSPSYVYRVREFKDMQIRAKEVKAAALSILETCHGVGRSQRAGATMQMMASPALPLVELVPRIIATWTSIAWLGIASVIIGGLALALSTIFKNWDDDAERGEFVLKTVAQTREDYPEFNVIIAHSDHTPSFEEPCYHRHVEFDRPFPHGTYGYEIYLARRGDFLLEGDGGYINWAWSGVITADPDNEKDLTVNPPGGAYGQAAPVQGKYVEDGELKNVELVVTLGDRAGCASSFGVNLGDPKPHVRCTDILDEEERRAAQVDDDALGDASQKPFKDEL</sequence>
<dbReference type="InterPro" id="IPR018392">
    <property type="entry name" value="LysM"/>
</dbReference>
<evidence type="ECO:0000256" key="1">
    <source>
        <dbReference type="ARBA" id="ARBA00000822"/>
    </source>
</evidence>
<dbReference type="SUPFAM" id="SSF54556">
    <property type="entry name" value="Chitinase insertion domain"/>
    <property type="match status" value="1"/>
</dbReference>
<dbReference type="PROSITE" id="PS50941">
    <property type="entry name" value="CHIT_BIND_I_2"/>
    <property type="match status" value="1"/>
</dbReference>
<evidence type="ECO:0000259" key="12">
    <source>
        <dbReference type="PROSITE" id="PS50941"/>
    </source>
</evidence>
<dbReference type="Gene3D" id="3.20.20.80">
    <property type="entry name" value="Glycosidases"/>
    <property type="match status" value="1"/>
</dbReference>
<dbReference type="PROSITE" id="PS51782">
    <property type="entry name" value="LYSM"/>
    <property type="match status" value="1"/>
</dbReference>
<dbReference type="Pfam" id="PF01476">
    <property type="entry name" value="LysM"/>
    <property type="match status" value="2"/>
</dbReference>
<reference evidence="15 16" key="1">
    <citation type="submission" date="2019-01" db="EMBL/GenBank/DDBJ databases">
        <title>Draft genome sequence of Psathyrella aberdarensis IHI B618.</title>
        <authorList>
            <person name="Buettner E."/>
            <person name="Kellner H."/>
        </authorList>
    </citation>
    <scope>NUCLEOTIDE SEQUENCE [LARGE SCALE GENOMIC DNA]</scope>
    <source>
        <strain evidence="15 16">IHI B618</strain>
    </source>
</reference>
<dbReference type="SMART" id="SM00257">
    <property type="entry name" value="LysM"/>
    <property type="match status" value="2"/>
</dbReference>
<evidence type="ECO:0000256" key="4">
    <source>
        <dbReference type="ARBA" id="ARBA00023024"/>
    </source>
</evidence>